<protein>
    <submittedName>
        <fullName evidence="2">Uncharacterized protein</fullName>
    </submittedName>
</protein>
<dbReference type="Proteomes" id="UP001320766">
    <property type="component" value="Unassembled WGS sequence"/>
</dbReference>
<sequence length="89" mass="10031">MTAEDRRLPEDRVRFLAGGGRDRPKSRIARPADPTPTRHVCFQAELDWTRRRLAPVVARMLSYNGDTATRLATAAGSPWSRYAPGDHEQ</sequence>
<reference evidence="2 3" key="1">
    <citation type="submission" date="2022-06" db="EMBL/GenBank/DDBJ databases">
        <title>Sequencing the genomes of 1000 actinobacteria strains.</title>
        <authorList>
            <person name="Klenk H.-P."/>
        </authorList>
    </citation>
    <scope>NUCLEOTIDE SEQUENCE [LARGE SCALE GENOMIC DNA]</scope>
    <source>
        <strain evidence="2 3">DSM 44170</strain>
    </source>
</reference>
<evidence type="ECO:0000313" key="3">
    <source>
        <dbReference type="Proteomes" id="UP001320766"/>
    </source>
</evidence>
<name>A0ABT1KEU7_9ACTN</name>
<keyword evidence="3" id="KW-1185">Reference proteome</keyword>
<evidence type="ECO:0000256" key="1">
    <source>
        <dbReference type="SAM" id="MobiDB-lite"/>
    </source>
</evidence>
<dbReference type="RefSeq" id="WP_253779309.1">
    <property type="nucleotide sequence ID" value="NZ_BAAAVE010000034.1"/>
</dbReference>
<organism evidence="2 3">
    <name type="scientific">Nonomuraea roseoviolacea subsp. carminata</name>
    <dbReference type="NCBI Taxonomy" id="160689"/>
    <lineage>
        <taxon>Bacteria</taxon>
        <taxon>Bacillati</taxon>
        <taxon>Actinomycetota</taxon>
        <taxon>Actinomycetes</taxon>
        <taxon>Streptosporangiales</taxon>
        <taxon>Streptosporangiaceae</taxon>
        <taxon>Nonomuraea</taxon>
    </lineage>
</organism>
<feature type="compositionally biased region" description="Basic and acidic residues" evidence="1">
    <location>
        <begin position="16"/>
        <end position="25"/>
    </location>
</feature>
<proteinExistence type="predicted"/>
<accession>A0ABT1KEU7</accession>
<comment type="caution">
    <text evidence="2">The sequence shown here is derived from an EMBL/GenBank/DDBJ whole genome shotgun (WGS) entry which is preliminary data.</text>
</comment>
<evidence type="ECO:0000313" key="2">
    <source>
        <dbReference type="EMBL" id="MCP2352182.1"/>
    </source>
</evidence>
<dbReference type="EMBL" id="JAMZEC010000001">
    <property type="protein sequence ID" value="MCP2352182.1"/>
    <property type="molecule type" value="Genomic_DNA"/>
</dbReference>
<feature type="region of interest" description="Disordered" evidence="1">
    <location>
        <begin position="16"/>
        <end position="36"/>
    </location>
</feature>
<gene>
    <name evidence="2" type="ORF">HD595_008304</name>
</gene>